<evidence type="ECO:0000313" key="2">
    <source>
        <dbReference type="Proteomes" id="UP000310754"/>
    </source>
</evidence>
<evidence type="ECO:0000313" key="1">
    <source>
        <dbReference type="EMBL" id="THF50760.1"/>
    </source>
</evidence>
<reference evidence="1 2" key="1">
    <citation type="submission" date="2019-04" db="EMBL/GenBank/DDBJ databases">
        <title>Rhizobium terrae sp. nov., isolated from a paddy soil.</title>
        <authorList>
            <person name="Lin S.-Y."/>
            <person name="Hameed A."/>
            <person name="Huang H.-I."/>
            <person name="Young C.-C."/>
        </authorList>
    </citation>
    <scope>NUCLEOTIDE SEQUENCE [LARGE SCALE GENOMIC DNA]</scope>
    <source>
        <strain evidence="1 2">CC-HIH110</strain>
    </source>
</reference>
<dbReference type="EMBL" id="SSOA01000003">
    <property type="protein sequence ID" value="THF50760.1"/>
    <property type="molecule type" value="Genomic_DNA"/>
</dbReference>
<comment type="caution">
    <text evidence="1">The sequence shown here is derived from an EMBL/GenBank/DDBJ whole genome shotgun (WGS) entry which is preliminary data.</text>
</comment>
<gene>
    <name evidence="1" type="ORF">E6C51_07850</name>
</gene>
<name>A0A4S3ZXW6_9HYPH</name>
<proteinExistence type="predicted"/>
<protein>
    <submittedName>
        <fullName evidence="1">DUF4150 domain-containing protein</fullName>
    </submittedName>
</protein>
<dbReference type="RefSeq" id="WP_190235579.1">
    <property type="nucleotide sequence ID" value="NZ_SSOA01000003.1"/>
</dbReference>
<keyword evidence="2" id="KW-1185">Reference proteome</keyword>
<accession>A0A4S3ZXW6</accession>
<sequence>MQETVSINGLTLCHKHSDGWVRSTLPDACKSPDKPVPYTNTAYARDLAKGTTTVFSHGGAMNGIKGSEFFRSFGDEPGNGGGVKSGAHLDRATWLSWSPNVFMEGRNVTRLTDRMLLNKGNTISAGGYFTGPVRDKK</sequence>
<organism evidence="1 2">
    <name type="scientific">Allorhizobium terrae</name>
    <dbReference type="NCBI Taxonomy" id="1848972"/>
    <lineage>
        <taxon>Bacteria</taxon>
        <taxon>Pseudomonadati</taxon>
        <taxon>Pseudomonadota</taxon>
        <taxon>Alphaproteobacteria</taxon>
        <taxon>Hyphomicrobiales</taxon>
        <taxon>Rhizobiaceae</taxon>
        <taxon>Rhizobium/Agrobacterium group</taxon>
        <taxon>Allorhizobium</taxon>
    </lineage>
</organism>
<dbReference type="Proteomes" id="UP000310754">
    <property type="component" value="Unassembled WGS sequence"/>
</dbReference>
<dbReference type="Pfam" id="PF13665">
    <property type="entry name" value="Tox-PAAR-like"/>
    <property type="match status" value="1"/>
</dbReference>
<dbReference type="AlphaFoldDB" id="A0A4S3ZXW6"/>